<accession>A0A1L3GMI9</accession>
<evidence type="ECO:0000313" key="7">
    <source>
        <dbReference type="EMBL" id="APG27157.1"/>
    </source>
</evidence>
<protein>
    <recommendedName>
        <fullName evidence="6">Thioredoxin-like fold domain-containing protein</fullName>
    </recommendedName>
</protein>
<evidence type="ECO:0000313" key="8">
    <source>
        <dbReference type="Proteomes" id="UP000182517"/>
    </source>
</evidence>
<dbReference type="CDD" id="cd02972">
    <property type="entry name" value="DsbA_family"/>
    <property type="match status" value="1"/>
</dbReference>
<evidence type="ECO:0000259" key="6">
    <source>
        <dbReference type="Pfam" id="PF13462"/>
    </source>
</evidence>
<evidence type="ECO:0000256" key="5">
    <source>
        <dbReference type="ARBA" id="ARBA00023284"/>
    </source>
</evidence>
<dbReference type="AlphaFoldDB" id="A0A1L3GMI9"/>
<gene>
    <name evidence="7" type="ORF">A7E78_04485</name>
</gene>
<organism evidence="7 8">
    <name type="scientific">Syntrophotalea acetylenivorans</name>
    <dbReference type="NCBI Taxonomy" id="1842532"/>
    <lineage>
        <taxon>Bacteria</taxon>
        <taxon>Pseudomonadati</taxon>
        <taxon>Thermodesulfobacteriota</taxon>
        <taxon>Desulfuromonadia</taxon>
        <taxon>Desulfuromonadales</taxon>
        <taxon>Syntrophotaleaceae</taxon>
        <taxon>Syntrophotalea</taxon>
    </lineage>
</organism>
<name>A0A1L3GMI9_9BACT</name>
<dbReference type="Gene3D" id="3.40.30.10">
    <property type="entry name" value="Glutaredoxin"/>
    <property type="match status" value="1"/>
</dbReference>
<dbReference type="KEGG" id="pef:A7E78_04485"/>
<dbReference type="OrthoDB" id="9784686at2"/>
<sequence>MTLLALQPVVSLKTAGTPFLGAPEAPIEIAVFDDFECSYCARAVPLFKQVLETYPGKVKLVFKNFPLGMHKNSRAAATAALAAERQGKFWPLYDLLFENYNKLNPQKIHELAE</sequence>
<keyword evidence="4" id="KW-1015">Disulfide bond</keyword>
<dbReference type="Proteomes" id="UP000182517">
    <property type="component" value="Chromosome"/>
</dbReference>
<keyword evidence="2" id="KW-0732">Signal</keyword>
<keyword evidence="5" id="KW-0676">Redox-active center</keyword>
<dbReference type="EMBL" id="CP015519">
    <property type="protein sequence ID" value="APG27157.1"/>
    <property type="molecule type" value="Genomic_DNA"/>
</dbReference>
<evidence type="ECO:0000256" key="2">
    <source>
        <dbReference type="ARBA" id="ARBA00022729"/>
    </source>
</evidence>
<evidence type="ECO:0000256" key="3">
    <source>
        <dbReference type="ARBA" id="ARBA00023002"/>
    </source>
</evidence>
<keyword evidence="3" id="KW-0560">Oxidoreductase</keyword>
<dbReference type="PANTHER" id="PTHR13887">
    <property type="entry name" value="GLUTATHIONE S-TRANSFERASE KAPPA"/>
    <property type="match status" value="1"/>
</dbReference>
<proteinExistence type="inferred from homology"/>
<dbReference type="SUPFAM" id="SSF52833">
    <property type="entry name" value="Thioredoxin-like"/>
    <property type="match status" value="1"/>
</dbReference>
<evidence type="ECO:0000256" key="4">
    <source>
        <dbReference type="ARBA" id="ARBA00023157"/>
    </source>
</evidence>
<dbReference type="Pfam" id="PF13462">
    <property type="entry name" value="Thioredoxin_4"/>
    <property type="match status" value="1"/>
</dbReference>
<dbReference type="InterPro" id="IPR012336">
    <property type="entry name" value="Thioredoxin-like_fold"/>
</dbReference>
<dbReference type="STRING" id="1842532.A7E78_04485"/>
<dbReference type="InterPro" id="IPR036249">
    <property type="entry name" value="Thioredoxin-like_sf"/>
</dbReference>
<dbReference type="PANTHER" id="PTHR13887:SF14">
    <property type="entry name" value="DISULFIDE BOND FORMATION PROTEIN D"/>
    <property type="match status" value="1"/>
</dbReference>
<reference evidence="7 8" key="1">
    <citation type="journal article" date="2017" name="Genome Announc.">
        <title>Complete Genome Sequences of Two Acetylene-Fermenting Pelobacter acetylenicus Strains.</title>
        <authorList>
            <person name="Sutton J.M."/>
            <person name="Baesman S.M."/>
            <person name="Fierst J.L."/>
            <person name="Poret-Peterson A.T."/>
            <person name="Oremland R.S."/>
            <person name="Dunlap D.S."/>
            <person name="Akob D.M."/>
        </authorList>
    </citation>
    <scope>NUCLEOTIDE SEQUENCE [LARGE SCALE GENOMIC DNA]</scope>
    <source>
        <strain evidence="7 8">SFB93</strain>
    </source>
</reference>
<dbReference type="GO" id="GO:0016491">
    <property type="term" value="F:oxidoreductase activity"/>
    <property type="evidence" value="ECO:0007669"/>
    <property type="project" value="UniProtKB-KW"/>
</dbReference>
<feature type="domain" description="Thioredoxin-like fold" evidence="6">
    <location>
        <begin position="14"/>
        <end position="102"/>
    </location>
</feature>
<keyword evidence="8" id="KW-1185">Reference proteome</keyword>
<evidence type="ECO:0000256" key="1">
    <source>
        <dbReference type="ARBA" id="ARBA00005791"/>
    </source>
</evidence>
<comment type="similarity">
    <text evidence="1">Belongs to the thioredoxin family. DsbA subfamily.</text>
</comment>